<dbReference type="EMBL" id="BSSD01000005">
    <property type="protein sequence ID" value="GLW92683.1"/>
    <property type="molecule type" value="Genomic_DNA"/>
</dbReference>
<organism evidence="1 2">
    <name type="scientific">Actinokineospora globicatena</name>
    <dbReference type="NCBI Taxonomy" id="103729"/>
    <lineage>
        <taxon>Bacteria</taxon>
        <taxon>Bacillati</taxon>
        <taxon>Actinomycetota</taxon>
        <taxon>Actinomycetes</taxon>
        <taxon>Pseudonocardiales</taxon>
        <taxon>Pseudonocardiaceae</taxon>
        <taxon>Actinokineospora</taxon>
    </lineage>
</organism>
<reference evidence="1" key="1">
    <citation type="submission" date="2023-02" db="EMBL/GenBank/DDBJ databases">
        <title>Actinokineospora globicatena NBRC 15670.</title>
        <authorList>
            <person name="Ichikawa N."/>
            <person name="Sato H."/>
            <person name="Tonouchi N."/>
        </authorList>
    </citation>
    <scope>NUCLEOTIDE SEQUENCE</scope>
    <source>
        <strain evidence="1">NBRC 15670</strain>
    </source>
</reference>
<proteinExistence type="predicted"/>
<protein>
    <submittedName>
        <fullName evidence="1">Uncharacterized protein</fullName>
    </submittedName>
</protein>
<evidence type="ECO:0000313" key="1">
    <source>
        <dbReference type="EMBL" id="GLW92683.1"/>
    </source>
</evidence>
<gene>
    <name evidence="1" type="ORF">Aglo03_34990</name>
</gene>
<accession>A0A9W6QQ88</accession>
<comment type="caution">
    <text evidence="1">The sequence shown here is derived from an EMBL/GenBank/DDBJ whole genome shotgun (WGS) entry which is preliminary data.</text>
</comment>
<dbReference type="AlphaFoldDB" id="A0A9W6QQ88"/>
<keyword evidence="2" id="KW-1185">Reference proteome</keyword>
<dbReference type="Proteomes" id="UP001165042">
    <property type="component" value="Unassembled WGS sequence"/>
</dbReference>
<name>A0A9W6QQ88_9PSEU</name>
<evidence type="ECO:0000313" key="2">
    <source>
        <dbReference type="Proteomes" id="UP001165042"/>
    </source>
</evidence>
<sequence>MVGQLAFPVRPHDDLRVWADPVLIREGDDVFEGLFGGHPGITDDERAVSPTGVAARCPEAPFPKTAAYLRWPRVGTNCL</sequence>